<comment type="caution">
    <text evidence="1">The sequence shown here is derived from an EMBL/GenBank/DDBJ whole genome shotgun (WGS) entry which is preliminary data.</text>
</comment>
<dbReference type="AlphaFoldDB" id="A0A833VZ34"/>
<sequence>MAGIALLLDLAKRNPSFSSSAKSIHAHTLISAAAAASAAAVSYTAGLPLSSRFLFGDGGFTVAYCDAGATAVWGSTDGLQSSTHKDSLGLTTKEYILDVKPLFSAFKPKNLAMTSLRSFLLFYLPLLEPRAPPEEEDDVVPAEPEKPVDLVTPFQNSIKQILRETAVVTTRRVLERVAVHYVSRRTAWKLLKDASRSARRKAARGMPTILYVYSVGKTTIKAQLLGVTASWVVQAIIDVYRCFIRKSDDEIEELELKEKFRQFRTKIYTTTLKCGASLVLASVGAGVGALIHPSHGQWIGCTIGDFVGPIGTVLIIEKFQLNL</sequence>
<proteinExistence type="predicted"/>
<evidence type="ECO:0000313" key="1">
    <source>
        <dbReference type="EMBL" id="KAF3338099.1"/>
    </source>
</evidence>
<name>A0A833VZ34_9POAL</name>
<accession>A0A833VZ34</accession>
<protein>
    <submittedName>
        <fullName evidence="1">Uncharacterized protein</fullName>
    </submittedName>
</protein>
<evidence type="ECO:0000313" key="2">
    <source>
        <dbReference type="Proteomes" id="UP000623129"/>
    </source>
</evidence>
<keyword evidence="2" id="KW-1185">Reference proteome</keyword>
<dbReference type="PANTHER" id="PTHR36074">
    <property type="entry name" value="ISOPENTENYL-DIPHOSPHATE DELTA-ISOMERASE"/>
    <property type="match status" value="1"/>
</dbReference>
<dbReference type="PANTHER" id="PTHR36074:SF1">
    <property type="entry name" value="ISOPENTENYL-DIPHOSPHATE DELTA-ISOMERASE"/>
    <property type="match status" value="1"/>
</dbReference>
<reference evidence="1" key="1">
    <citation type="submission" date="2020-01" db="EMBL/GenBank/DDBJ databases">
        <title>Genome sequence of Kobresia littledalei, the first chromosome-level genome in the family Cyperaceae.</title>
        <authorList>
            <person name="Qu G."/>
        </authorList>
    </citation>
    <scope>NUCLEOTIDE SEQUENCE</scope>
    <source>
        <strain evidence="1">C.B.Clarke</strain>
        <tissue evidence="1">Leaf</tissue>
    </source>
</reference>
<dbReference type="Proteomes" id="UP000623129">
    <property type="component" value="Unassembled WGS sequence"/>
</dbReference>
<dbReference type="EMBL" id="SWLB01000006">
    <property type="protein sequence ID" value="KAF3338099.1"/>
    <property type="molecule type" value="Genomic_DNA"/>
</dbReference>
<gene>
    <name evidence="1" type="ORF">FCM35_KLT18686</name>
</gene>
<organism evidence="1 2">
    <name type="scientific">Carex littledalei</name>
    <dbReference type="NCBI Taxonomy" id="544730"/>
    <lineage>
        <taxon>Eukaryota</taxon>
        <taxon>Viridiplantae</taxon>
        <taxon>Streptophyta</taxon>
        <taxon>Embryophyta</taxon>
        <taxon>Tracheophyta</taxon>
        <taxon>Spermatophyta</taxon>
        <taxon>Magnoliopsida</taxon>
        <taxon>Liliopsida</taxon>
        <taxon>Poales</taxon>
        <taxon>Cyperaceae</taxon>
        <taxon>Cyperoideae</taxon>
        <taxon>Cariceae</taxon>
        <taxon>Carex</taxon>
        <taxon>Carex subgen. Euthyceras</taxon>
    </lineage>
</organism>
<dbReference type="OrthoDB" id="1925570at2759"/>